<gene>
    <name evidence="1" type="ORF">SAMN04488563_0783</name>
</gene>
<dbReference type="AlphaFoldDB" id="A0A1H2H1F7"/>
<protein>
    <submittedName>
        <fullName evidence="1">Uncharacterized protein</fullName>
    </submittedName>
</protein>
<dbReference type="STRING" id="419479.SAMN04488563_0783"/>
<dbReference type="RefSeq" id="WP_046766392.1">
    <property type="nucleotide sequence ID" value="NZ_KQ061219.1"/>
</dbReference>
<sequence>MNAPYDHEALWLKAKLFLNRAMDNDEARSFDEQAMWASLALELLAKAALARASPLLIAVPTEDGMNVLIALGLIGGTARFESVPAKTLYSRCEKAFKPFSKAEAGKISQARNEYLHGVSAGFTLIPEAAWWPRYWAQAVIVVAACDKEIEDLVGDSRATLVRDHLDQNKKNVEHRTEMLLERARQRRAQYDAGTLPARVAGEWQPGQLLTAGLSHSQEEPCPACGRQGVIEGEDVSDVDTQYERIDEDYEVIVTLTVDSEFFSCPHCGLVLDNYQLLEQAGIQPTFEAEGDDSDIPYEGDYGND</sequence>
<dbReference type="OrthoDB" id="5076427at2"/>
<reference evidence="2" key="1">
    <citation type="submission" date="2016-10" db="EMBL/GenBank/DDBJ databases">
        <authorList>
            <person name="Varghese N."/>
            <person name="Submissions S."/>
        </authorList>
    </citation>
    <scope>NUCLEOTIDE SEQUENCE [LARGE SCALE GENOMIC DNA]</scope>
    <source>
        <strain evidence="2">DSM 45079</strain>
    </source>
</reference>
<organism evidence="1 2">
    <name type="scientific">Jiangella alkaliphila</name>
    <dbReference type="NCBI Taxonomy" id="419479"/>
    <lineage>
        <taxon>Bacteria</taxon>
        <taxon>Bacillati</taxon>
        <taxon>Actinomycetota</taxon>
        <taxon>Actinomycetes</taxon>
        <taxon>Jiangellales</taxon>
        <taxon>Jiangellaceae</taxon>
        <taxon>Jiangella</taxon>
    </lineage>
</organism>
<evidence type="ECO:0000313" key="1">
    <source>
        <dbReference type="EMBL" id="SDU25539.1"/>
    </source>
</evidence>
<name>A0A1H2H1F7_9ACTN</name>
<accession>A0A1H2H1F7</accession>
<evidence type="ECO:0000313" key="2">
    <source>
        <dbReference type="Proteomes" id="UP000182977"/>
    </source>
</evidence>
<proteinExistence type="predicted"/>
<dbReference type="Proteomes" id="UP000182977">
    <property type="component" value="Chromosome I"/>
</dbReference>
<keyword evidence="2" id="KW-1185">Reference proteome</keyword>
<dbReference type="EMBL" id="LT629791">
    <property type="protein sequence ID" value="SDU25539.1"/>
    <property type="molecule type" value="Genomic_DNA"/>
</dbReference>